<keyword evidence="2" id="KW-1185">Reference proteome</keyword>
<evidence type="ECO:0000313" key="2">
    <source>
        <dbReference type="Proteomes" id="UP001054945"/>
    </source>
</evidence>
<dbReference type="Proteomes" id="UP001054945">
    <property type="component" value="Unassembled WGS sequence"/>
</dbReference>
<reference evidence="1 2" key="1">
    <citation type="submission" date="2021-06" db="EMBL/GenBank/DDBJ databases">
        <title>Caerostris extrusa draft genome.</title>
        <authorList>
            <person name="Kono N."/>
            <person name="Arakawa K."/>
        </authorList>
    </citation>
    <scope>NUCLEOTIDE SEQUENCE [LARGE SCALE GENOMIC DNA]</scope>
</reference>
<comment type="caution">
    <text evidence="1">The sequence shown here is derived from an EMBL/GenBank/DDBJ whole genome shotgun (WGS) entry which is preliminary data.</text>
</comment>
<accession>A0AAV4Y9F6</accession>
<evidence type="ECO:0000313" key="1">
    <source>
        <dbReference type="EMBL" id="GIZ03095.1"/>
    </source>
</evidence>
<gene>
    <name evidence="1" type="ORF">CEXT_629691</name>
</gene>
<protein>
    <submittedName>
        <fullName evidence="1">Uncharacterized protein</fullName>
    </submittedName>
</protein>
<dbReference type="AlphaFoldDB" id="A0AAV4Y9F6"/>
<proteinExistence type="predicted"/>
<dbReference type="EMBL" id="BPLR01018901">
    <property type="protein sequence ID" value="GIZ03095.1"/>
    <property type="molecule type" value="Genomic_DNA"/>
</dbReference>
<sequence>MSKVGKSVRNGARKNSFVSDRRRINCCGADKKTVKVEELVLCCVWQGVGKSLVWKCTEKSWFWSIDIAGRTSSSSQVMDPLKWISGRI</sequence>
<name>A0AAV4Y9F6_CAEEX</name>
<organism evidence="1 2">
    <name type="scientific">Caerostris extrusa</name>
    <name type="common">Bark spider</name>
    <name type="synonym">Caerostris bankana</name>
    <dbReference type="NCBI Taxonomy" id="172846"/>
    <lineage>
        <taxon>Eukaryota</taxon>
        <taxon>Metazoa</taxon>
        <taxon>Ecdysozoa</taxon>
        <taxon>Arthropoda</taxon>
        <taxon>Chelicerata</taxon>
        <taxon>Arachnida</taxon>
        <taxon>Araneae</taxon>
        <taxon>Araneomorphae</taxon>
        <taxon>Entelegynae</taxon>
        <taxon>Araneoidea</taxon>
        <taxon>Araneidae</taxon>
        <taxon>Caerostris</taxon>
    </lineage>
</organism>